<evidence type="ECO:0000256" key="1">
    <source>
        <dbReference type="SAM" id="Phobius"/>
    </source>
</evidence>
<evidence type="ECO:0000313" key="2">
    <source>
        <dbReference type="EMBL" id="SFE99943.1"/>
    </source>
</evidence>
<name>A0A1I2F4L9_9BACT</name>
<reference evidence="2 3" key="1">
    <citation type="submission" date="2016-10" db="EMBL/GenBank/DDBJ databases">
        <authorList>
            <person name="de Groot N.N."/>
        </authorList>
    </citation>
    <scope>NUCLEOTIDE SEQUENCE [LARGE SCALE GENOMIC DNA]</scope>
    <source>
        <strain evidence="2 3">DSM 26130</strain>
    </source>
</reference>
<dbReference type="Proteomes" id="UP000198598">
    <property type="component" value="Unassembled WGS sequence"/>
</dbReference>
<keyword evidence="1" id="KW-1133">Transmembrane helix</keyword>
<keyword evidence="1" id="KW-0472">Membrane</keyword>
<dbReference type="AlphaFoldDB" id="A0A1I2F4L9"/>
<sequence>MKTMKQHLSLIFFLGSTLVCFAGYCWALIDWTQDYRTGVYRNDHWEAFYETLALLIYTTLAIRFMIKHLTLPKNDT</sequence>
<accession>A0A1I2F4L9</accession>
<protein>
    <submittedName>
        <fullName evidence="2">Uncharacterized protein</fullName>
    </submittedName>
</protein>
<evidence type="ECO:0000313" key="3">
    <source>
        <dbReference type="Proteomes" id="UP000198598"/>
    </source>
</evidence>
<keyword evidence="3" id="KW-1185">Reference proteome</keyword>
<gene>
    <name evidence="2" type="ORF">SAMN05216167_12451</name>
</gene>
<proteinExistence type="predicted"/>
<feature type="transmembrane region" description="Helical" evidence="1">
    <location>
        <begin position="47"/>
        <end position="66"/>
    </location>
</feature>
<dbReference type="EMBL" id="FOLQ01000024">
    <property type="protein sequence ID" value="SFE99943.1"/>
    <property type="molecule type" value="Genomic_DNA"/>
</dbReference>
<keyword evidence="1" id="KW-0812">Transmembrane</keyword>
<organism evidence="2 3">
    <name type="scientific">Spirosoma endophyticum</name>
    <dbReference type="NCBI Taxonomy" id="662367"/>
    <lineage>
        <taxon>Bacteria</taxon>
        <taxon>Pseudomonadati</taxon>
        <taxon>Bacteroidota</taxon>
        <taxon>Cytophagia</taxon>
        <taxon>Cytophagales</taxon>
        <taxon>Cytophagaceae</taxon>
        <taxon>Spirosoma</taxon>
    </lineage>
</organism>